<dbReference type="EnsemblPlants" id="PGSC0003DMT400096397">
    <property type="protein sequence ID" value="PGSC0003DMT400096397"/>
    <property type="gene ID" value="PGSC0003DMG400045968"/>
</dbReference>
<keyword evidence="2" id="KW-1185">Reference proteome</keyword>
<accession>M1DYC2</accession>
<organism evidence="1 2">
    <name type="scientific">Solanum tuberosum</name>
    <name type="common">Potato</name>
    <dbReference type="NCBI Taxonomy" id="4113"/>
    <lineage>
        <taxon>Eukaryota</taxon>
        <taxon>Viridiplantae</taxon>
        <taxon>Streptophyta</taxon>
        <taxon>Embryophyta</taxon>
        <taxon>Tracheophyta</taxon>
        <taxon>Spermatophyta</taxon>
        <taxon>Magnoliopsida</taxon>
        <taxon>eudicotyledons</taxon>
        <taxon>Gunneridae</taxon>
        <taxon>Pentapetalae</taxon>
        <taxon>asterids</taxon>
        <taxon>lamiids</taxon>
        <taxon>Solanales</taxon>
        <taxon>Solanaceae</taxon>
        <taxon>Solanoideae</taxon>
        <taxon>Solaneae</taxon>
        <taxon>Solanum</taxon>
    </lineage>
</organism>
<dbReference type="HOGENOM" id="CLU_1095840_0_0_1"/>
<reference evidence="2" key="1">
    <citation type="journal article" date="2011" name="Nature">
        <title>Genome sequence and analysis of the tuber crop potato.</title>
        <authorList>
            <consortium name="The Potato Genome Sequencing Consortium"/>
        </authorList>
    </citation>
    <scope>NUCLEOTIDE SEQUENCE [LARGE SCALE GENOMIC DNA]</scope>
    <source>
        <strain evidence="2">cv. DM1-3 516 R44</strain>
    </source>
</reference>
<evidence type="ECO:0000313" key="2">
    <source>
        <dbReference type="Proteomes" id="UP000011115"/>
    </source>
</evidence>
<sequence>MPTEAGAFVFRAMQHPVDSSLGDIYRIAPNRNRVEWPPGTGNVLLPSFSGLSFCSKFHQCGCIRRIKLSGQVARIFYRYDWTILEAARLGQNSIIKELFGLVHSPHRTETVNQLLSRCKVMFMDVNISNRGSIGGIYSSPSTTHVSSCAPVSASVSTVDWLPDSSPLPELLPFSSDWEGVFWRITLAFWDLVVQLGTTYLVGSREARRFVQLLTDREPSRELFLTISSSPHLKLVLVTGHEVAREEHHGSWDCL</sequence>
<dbReference type="InParanoid" id="M1DYC2"/>
<dbReference type="Gramene" id="PGSC0003DMT400096397">
    <property type="protein sequence ID" value="PGSC0003DMT400096397"/>
    <property type="gene ID" value="PGSC0003DMG400045968"/>
</dbReference>
<dbReference type="AlphaFoldDB" id="M1DYC2"/>
<name>M1DYC2_SOLTU</name>
<proteinExistence type="predicted"/>
<reference evidence="1" key="2">
    <citation type="submission" date="2015-06" db="UniProtKB">
        <authorList>
            <consortium name="EnsemblPlants"/>
        </authorList>
    </citation>
    <scope>IDENTIFICATION</scope>
    <source>
        <strain evidence="1">DM1-3 516 R44</strain>
    </source>
</reference>
<protein>
    <submittedName>
        <fullName evidence="1">Uncharacterized protein</fullName>
    </submittedName>
</protein>
<evidence type="ECO:0000313" key="1">
    <source>
        <dbReference type="EnsemblPlants" id="PGSC0003DMT400096397"/>
    </source>
</evidence>
<dbReference type="Proteomes" id="UP000011115">
    <property type="component" value="Unassembled WGS sequence"/>
</dbReference>
<dbReference type="PaxDb" id="4113-PGSC0003DMT400096397"/>